<sequence length="168" mass="19017">IAYFDRETTSPSACAVLLSQQPPMAIPLLDNRLAIVVDGLFGCLATLVMTFIVFFPAGFIGIFYLLFYVMLSVVFEKFFDSANREVVSTDKSGEVALEIFDNVATIQQLAMERHFQQKFDTIMARREAPLAKKIRSQSIVHATNESIFYLFEFIATAIGVYFVYLGYY</sequence>
<dbReference type="InterPro" id="IPR036640">
    <property type="entry name" value="ABC1_TM_sf"/>
</dbReference>
<name>A0AAV5TY07_9BILA</name>
<dbReference type="Gene3D" id="1.20.1560.10">
    <property type="entry name" value="ABC transporter type 1, transmembrane domain"/>
    <property type="match status" value="1"/>
</dbReference>
<dbReference type="Pfam" id="PF00664">
    <property type="entry name" value="ABC_membrane"/>
    <property type="match status" value="1"/>
</dbReference>
<comment type="subcellular location">
    <subcellularLocation>
        <location evidence="1">Membrane</location>
        <topology evidence="1">Multi-pass membrane protein</topology>
    </subcellularLocation>
</comment>
<evidence type="ECO:0000256" key="2">
    <source>
        <dbReference type="ARBA" id="ARBA00022692"/>
    </source>
</evidence>
<dbReference type="AlphaFoldDB" id="A0AAV5TY07"/>
<evidence type="ECO:0000256" key="1">
    <source>
        <dbReference type="ARBA" id="ARBA00004141"/>
    </source>
</evidence>
<proteinExistence type="predicted"/>
<keyword evidence="8" id="KW-1185">Reference proteome</keyword>
<feature type="domain" description="ABC transmembrane type-1" evidence="6">
    <location>
        <begin position="1"/>
        <end position="168"/>
    </location>
</feature>
<dbReference type="EMBL" id="BTSX01000005">
    <property type="protein sequence ID" value="GMS99433.1"/>
    <property type="molecule type" value="Genomic_DNA"/>
</dbReference>
<evidence type="ECO:0000259" key="6">
    <source>
        <dbReference type="PROSITE" id="PS50929"/>
    </source>
</evidence>
<feature type="transmembrane region" description="Helical" evidence="5">
    <location>
        <begin position="147"/>
        <end position="167"/>
    </location>
</feature>
<dbReference type="InterPro" id="IPR039421">
    <property type="entry name" value="Type_1_exporter"/>
</dbReference>
<feature type="non-terminal residue" evidence="7">
    <location>
        <position position="1"/>
    </location>
</feature>
<dbReference type="GO" id="GO:0005524">
    <property type="term" value="F:ATP binding"/>
    <property type="evidence" value="ECO:0007669"/>
    <property type="project" value="InterPro"/>
</dbReference>
<evidence type="ECO:0000256" key="3">
    <source>
        <dbReference type="ARBA" id="ARBA00022989"/>
    </source>
</evidence>
<dbReference type="SUPFAM" id="SSF90123">
    <property type="entry name" value="ABC transporter transmembrane region"/>
    <property type="match status" value="1"/>
</dbReference>
<dbReference type="PANTHER" id="PTHR24221:SF617">
    <property type="entry name" value="P-GLYCOPROTEIN RELATED"/>
    <property type="match status" value="1"/>
</dbReference>
<dbReference type="PANTHER" id="PTHR24221">
    <property type="entry name" value="ATP-BINDING CASSETTE SUB-FAMILY B"/>
    <property type="match status" value="1"/>
</dbReference>
<keyword evidence="4 5" id="KW-0472">Membrane</keyword>
<gene>
    <name evidence="7" type="ORF">PENTCL1PPCAC_21608</name>
</gene>
<organism evidence="7 8">
    <name type="scientific">Pristionchus entomophagus</name>
    <dbReference type="NCBI Taxonomy" id="358040"/>
    <lineage>
        <taxon>Eukaryota</taxon>
        <taxon>Metazoa</taxon>
        <taxon>Ecdysozoa</taxon>
        <taxon>Nematoda</taxon>
        <taxon>Chromadorea</taxon>
        <taxon>Rhabditida</taxon>
        <taxon>Rhabditina</taxon>
        <taxon>Diplogasteromorpha</taxon>
        <taxon>Diplogasteroidea</taxon>
        <taxon>Neodiplogasteridae</taxon>
        <taxon>Pristionchus</taxon>
    </lineage>
</organism>
<evidence type="ECO:0000256" key="4">
    <source>
        <dbReference type="ARBA" id="ARBA00023136"/>
    </source>
</evidence>
<feature type="non-terminal residue" evidence="7">
    <location>
        <position position="168"/>
    </location>
</feature>
<comment type="caution">
    <text evidence="7">The sequence shown here is derived from an EMBL/GenBank/DDBJ whole genome shotgun (WGS) entry which is preliminary data.</text>
</comment>
<keyword evidence="3 5" id="KW-1133">Transmembrane helix</keyword>
<evidence type="ECO:0000313" key="8">
    <source>
        <dbReference type="Proteomes" id="UP001432027"/>
    </source>
</evidence>
<keyword evidence="2 5" id="KW-0812">Transmembrane</keyword>
<dbReference type="InterPro" id="IPR011527">
    <property type="entry name" value="ABC1_TM_dom"/>
</dbReference>
<reference evidence="7" key="1">
    <citation type="submission" date="2023-10" db="EMBL/GenBank/DDBJ databases">
        <title>Genome assembly of Pristionchus species.</title>
        <authorList>
            <person name="Yoshida K."/>
            <person name="Sommer R.J."/>
        </authorList>
    </citation>
    <scope>NUCLEOTIDE SEQUENCE</scope>
    <source>
        <strain evidence="7">RS0144</strain>
    </source>
</reference>
<dbReference type="GO" id="GO:0016020">
    <property type="term" value="C:membrane"/>
    <property type="evidence" value="ECO:0007669"/>
    <property type="project" value="UniProtKB-SubCell"/>
</dbReference>
<evidence type="ECO:0000313" key="7">
    <source>
        <dbReference type="EMBL" id="GMS99433.1"/>
    </source>
</evidence>
<dbReference type="PROSITE" id="PS50929">
    <property type="entry name" value="ABC_TM1F"/>
    <property type="match status" value="1"/>
</dbReference>
<evidence type="ECO:0000256" key="5">
    <source>
        <dbReference type="SAM" id="Phobius"/>
    </source>
</evidence>
<dbReference type="GO" id="GO:0140359">
    <property type="term" value="F:ABC-type transporter activity"/>
    <property type="evidence" value="ECO:0007669"/>
    <property type="project" value="InterPro"/>
</dbReference>
<dbReference type="Proteomes" id="UP001432027">
    <property type="component" value="Unassembled WGS sequence"/>
</dbReference>
<protein>
    <recommendedName>
        <fullName evidence="6">ABC transmembrane type-1 domain-containing protein</fullName>
    </recommendedName>
</protein>
<accession>A0AAV5TY07</accession>